<dbReference type="InterPro" id="IPR017853">
    <property type="entry name" value="GH"/>
</dbReference>
<evidence type="ECO:0000256" key="4">
    <source>
        <dbReference type="ARBA" id="ARBA00012670"/>
    </source>
</evidence>
<keyword evidence="6" id="KW-0119">Carbohydrate metabolism</keyword>
<dbReference type="Proteomes" id="UP000051717">
    <property type="component" value="Unassembled WGS sequence"/>
</dbReference>
<dbReference type="Gene3D" id="2.60.40.1180">
    <property type="entry name" value="Golgi alpha-mannosidase II"/>
    <property type="match status" value="1"/>
</dbReference>
<dbReference type="GO" id="GO:0000272">
    <property type="term" value="P:polysaccharide catabolic process"/>
    <property type="evidence" value="ECO:0007669"/>
    <property type="project" value="TreeGrafter"/>
</dbReference>
<evidence type="ECO:0000256" key="7">
    <source>
        <dbReference type="ARBA" id="ARBA00023295"/>
    </source>
</evidence>
<dbReference type="EMBL" id="LJUI01000007">
    <property type="protein sequence ID" value="KPK71156.1"/>
    <property type="molecule type" value="Genomic_DNA"/>
</dbReference>
<keyword evidence="8" id="KW-0732">Signal</keyword>
<evidence type="ECO:0000256" key="3">
    <source>
        <dbReference type="ARBA" id="ARBA00011165"/>
    </source>
</evidence>
<dbReference type="EC" id="3.2.1.55" evidence="4"/>
<dbReference type="GO" id="GO:0046373">
    <property type="term" value="P:L-arabinose metabolic process"/>
    <property type="evidence" value="ECO:0007669"/>
    <property type="project" value="InterPro"/>
</dbReference>
<evidence type="ECO:0000259" key="9">
    <source>
        <dbReference type="SMART" id="SM00813"/>
    </source>
</evidence>
<dbReference type="Pfam" id="PF06964">
    <property type="entry name" value="Alpha-L-AF_C"/>
    <property type="match status" value="1"/>
</dbReference>
<dbReference type="Pfam" id="PF22848">
    <property type="entry name" value="ASD1_dom"/>
    <property type="match status" value="1"/>
</dbReference>
<dbReference type="Pfam" id="PF13860">
    <property type="entry name" value="FlgD_ig"/>
    <property type="match status" value="1"/>
</dbReference>
<dbReference type="SMART" id="SM00813">
    <property type="entry name" value="Alpha-L-AF_C"/>
    <property type="match status" value="1"/>
</dbReference>
<evidence type="ECO:0000256" key="1">
    <source>
        <dbReference type="ARBA" id="ARBA00001462"/>
    </source>
</evidence>
<dbReference type="PANTHER" id="PTHR43576">
    <property type="entry name" value="ALPHA-L-ARABINOFURANOSIDASE C-RELATED"/>
    <property type="match status" value="1"/>
</dbReference>
<dbReference type="InterPro" id="IPR013780">
    <property type="entry name" value="Glyco_hydro_b"/>
</dbReference>
<dbReference type="Gene3D" id="2.60.40.4070">
    <property type="match status" value="1"/>
</dbReference>
<dbReference type="SUPFAM" id="SSF51445">
    <property type="entry name" value="(Trans)glycosidases"/>
    <property type="match status" value="2"/>
</dbReference>
<gene>
    <name evidence="10" type="ORF">AMJ82_01645</name>
</gene>
<organism evidence="10 11">
    <name type="scientific">candidate division TA06 bacterium SM23_40</name>
    <dbReference type="NCBI Taxonomy" id="1703774"/>
    <lineage>
        <taxon>Bacteria</taxon>
        <taxon>Bacteria division TA06</taxon>
    </lineage>
</organism>
<comment type="similarity">
    <text evidence="2">Belongs to the glycosyl hydrolase 51 family.</text>
</comment>
<keyword evidence="7" id="KW-0326">Glycosidase</keyword>
<feature type="chain" id="PRO_5006646868" description="non-reducing end alpha-L-arabinofuranosidase" evidence="8">
    <location>
        <begin position="20"/>
        <end position="693"/>
    </location>
</feature>
<accession>A0A0S8GFQ0</accession>
<evidence type="ECO:0000256" key="5">
    <source>
        <dbReference type="ARBA" id="ARBA00022801"/>
    </source>
</evidence>
<feature type="signal peptide" evidence="8">
    <location>
        <begin position="1"/>
        <end position="19"/>
    </location>
</feature>
<dbReference type="GO" id="GO:0046556">
    <property type="term" value="F:alpha-L-arabinofuranosidase activity"/>
    <property type="evidence" value="ECO:0007669"/>
    <property type="project" value="UniProtKB-EC"/>
</dbReference>
<dbReference type="InterPro" id="IPR026444">
    <property type="entry name" value="Secre_tail"/>
</dbReference>
<dbReference type="InterPro" id="IPR025965">
    <property type="entry name" value="FlgD/Vpr_Ig-like"/>
</dbReference>
<name>A0A0S8GFQ0_UNCT6</name>
<feature type="domain" description="Alpha-L-arabinofuranosidase C-terminal" evidence="9">
    <location>
        <begin position="395"/>
        <end position="585"/>
    </location>
</feature>
<dbReference type="NCBIfam" id="TIGR04183">
    <property type="entry name" value="Por_Secre_tail"/>
    <property type="match status" value="1"/>
</dbReference>
<dbReference type="Gene3D" id="3.20.20.80">
    <property type="entry name" value="Glycosidases"/>
    <property type="match status" value="2"/>
</dbReference>
<dbReference type="AlphaFoldDB" id="A0A0S8GFQ0"/>
<dbReference type="SUPFAM" id="SSF51011">
    <property type="entry name" value="Glycosyl hydrolase domain"/>
    <property type="match status" value="1"/>
</dbReference>
<keyword evidence="5" id="KW-0378">Hydrolase</keyword>
<evidence type="ECO:0000313" key="10">
    <source>
        <dbReference type="EMBL" id="KPK71156.1"/>
    </source>
</evidence>
<dbReference type="PANTHER" id="PTHR43576:SF3">
    <property type="entry name" value="ALPHA-L-ARABINOFURANOSIDASE C"/>
    <property type="match status" value="1"/>
</dbReference>
<reference evidence="10 11" key="1">
    <citation type="journal article" date="2015" name="Microbiome">
        <title>Genomic resolution of linkages in carbon, nitrogen, and sulfur cycling among widespread estuary sediment bacteria.</title>
        <authorList>
            <person name="Baker B.J."/>
            <person name="Lazar C.S."/>
            <person name="Teske A.P."/>
            <person name="Dick G.J."/>
        </authorList>
    </citation>
    <scope>NUCLEOTIDE SEQUENCE [LARGE SCALE GENOMIC DNA]</scope>
    <source>
        <strain evidence="10">SM23_40</strain>
    </source>
</reference>
<proteinExistence type="inferred from homology"/>
<comment type="catalytic activity">
    <reaction evidence="1">
        <text>Hydrolysis of terminal non-reducing alpha-L-arabinofuranoside residues in alpha-L-arabinosides.</text>
        <dbReference type="EC" id="3.2.1.55"/>
    </reaction>
</comment>
<dbReference type="InterPro" id="IPR010720">
    <property type="entry name" value="Alpha-L-AF_C"/>
</dbReference>
<evidence type="ECO:0000256" key="6">
    <source>
        <dbReference type="ARBA" id="ARBA00023277"/>
    </source>
</evidence>
<dbReference type="InterPro" id="IPR055235">
    <property type="entry name" value="ASD1_cat"/>
</dbReference>
<comment type="caution">
    <text evidence="10">The sequence shown here is derived from an EMBL/GenBank/DDBJ whole genome shotgun (WGS) entry which is preliminary data.</text>
</comment>
<evidence type="ECO:0000256" key="8">
    <source>
        <dbReference type="SAM" id="SignalP"/>
    </source>
</evidence>
<sequence length="693" mass="77512">MSRSLLAITLLLAPTIALPQTARITIDTATDLGAVNKNVLGTNISVHLPEYYMLNLMPQGKMQDLRPTVVRWPGGNAACEYNWKIDGDFRDTLGAEYGLNIVDIAQVCETIGAELLIVANFGTMNAEDAADFVEFCNGPVTSEWGHVRDSLGIPEPLNVQYWEIGNALYDEEMWHYCWTAQDPRKYYFGGSEERRGSLSPFPAFPAAKGDLLVSDGSPNQRIVIRFPDVVEGSDTLWVGPDTSSLEPWTRIENLGEVQEGNYYQMDYENDVVTLGNGRHGNIPESGHIVLCEYTTTNHDGYVDFADAMKSVDPTIRIGICLDPDPTWSQDTIETVLDRIDFYSMHQYRQEDTTFPGEYLQRIRAPTRYLRLAHEKRKAIDEWAGPHAEGIGLAITEWNWMLWRHTRATPLANVSLANALVSAEVLGRLSTEADSLHLVVANHFCAATAWDLGYLALISHEYTRRPAFYAFMFFNDYFGERLVHREVETDWYVAGNDTVPLVTAFTSTSLSGDTLHLIAINKHDTLDYETEIEISGFEPDSIAFVYTLNGDSVYATNEEDSANITIQDTLITYASENFTYTLPAHSLTAIAFLNRHMGEDSITSYQLQQNAPNPFASSTTFDYAIPEPGPVELRAYNLLGQRVKTFHNGGMQPGRYTMTWDGRGDDGIKVASGVYFIVLRAGDLVVAKKVLLVR</sequence>
<evidence type="ECO:0000256" key="2">
    <source>
        <dbReference type="ARBA" id="ARBA00007186"/>
    </source>
</evidence>
<comment type="subunit">
    <text evidence="3">Homohexamer; trimer of dimers.</text>
</comment>
<protein>
    <recommendedName>
        <fullName evidence="4">non-reducing end alpha-L-arabinofuranosidase</fullName>
        <ecNumber evidence="4">3.2.1.55</ecNumber>
    </recommendedName>
</protein>
<evidence type="ECO:0000313" key="11">
    <source>
        <dbReference type="Proteomes" id="UP000051717"/>
    </source>
</evidence>